<evidence type="ECO:0000259" key="3">
    <source>
        <dbReference type="Pfam" id="PF13511"/>
    </source>
</evidence>
<sequence>MPIKTGSFALLLLAAAFSAGAGQVYKWVDAEGRIHYSDTPRPGWKRVDLKVAPGFAPATAQTPAAQSGAEGEESPERAKLRAEECDKRREQLETYRKATTITERDSLGNERTYSEDERLQLIEQTQKQVSELCRSDS</sequence>
<organism evidence="4 5">
    <name type="scientific">Sinimarinibacterium flocculans</name>
    <dbReference type="NCBI Taxonomy" id="985250"/>
    <lineage>
        <taxon>Bacteria</taxon>
        <taxon>Pseudomonadati</taxon>
        <taxon>Pseudomonadota</taxon>
        <taxon>Gammaproteobacteria</taxon>
        <taxon>Nevskiales</taxon>
        <taxon>Nevskiaceae</taxon>
        <taxon>Sinimarinibacterium</taxon>
    </lineage>
</organism>
<proteinExistence type="predicted"/>
<evidence type="ECO:0000313" key="5">
    <source>
        <dbReference type="Proteomes" id="UP000248330"/>
    </source>
</evidence>
<protein>
    <submittedName>
        <fullName evidence="4">Uncharacterized protein DUF4124</fullName>
    </submittedName>
</protein>
<gene>
    <name evidence="4" type="ORF">C8D93_11630</name>
</gene>
<accession>A0A318E1N5</accession>
<dbReference type="Pfam" id="PF13511">
    <property type="entry name" value="DUF4124"/>
    <property type="match status" value="1"/>
</dbReference>
<evidence type="ECO:0000256" key="2">
    <source>
        <dbReference type="SAM" id="SignalP"/>
    </source>
</evidence>
<dbReference type="EMBL" id="QICN01000016">
    <property type="protein sequence ID" value="PXV63634.1"/>
    <property type="molecule type" value="Genomic_DNA"/>
</dbReference>
<feature type="signal peptide" evidence="2">
    <location>
        <begin position="1"/>
        <end position="21"/>
    </location>
</feature>
<dbReference type="RefSeq" id="WP_110266920.1">
    <property type="nucleotide sequence ID" value="NZ_CAWNXA010000016.1"/>
</dbReference>
<feature type="chain" id="PRO_5016359239" evidence="2">
    <location>
        <begin position="22"/>
        <end position="137"/>
    </location>
</feature>
<evidence type="ECO:0000256" key="1">
    <source>
        <dbReference type="SAM" id="MobiDB-lite"/>
    </source>
</evidence>
<name>A0A318E1N5_9GAMM</name>
<evidence type="ECO:0000313" key="4">
    <source>
        <dbReference type="EMBL" id="PXV63634.1"/>
    </source>
</evidence>
<comment type="caution">
    <text evidence="4">The sequence shown here is derived from an EMBL/GenBank/DDBJ whole genome shotgun (WGS) entry which is preliminary data.</text>
</comment>
<feature type="compositionally biased region" description="Low complexity" evidence="1">
    <location>
        <begin position="55"/>
        <end position="69"/>
    </location>
</feature>
<reference evidence="4 5" key="1">
    <citation type="submission" date="2018-04" db="EMBL/GenBank/DDBJ databases">
        <title>Genomic Encyclopedia of Type Strains, Phase IV (KMG-IV): sequencing the most valuable type-strain genomes for metagenomic binning, comparative biology and taxonomic classification.</title>
        <authorList>
            <person name="Goeker M."/>
        </authorList>
    </citation>
    <scope>NUCLEOTIDE SEQUENCE [LARGE SCALE GENOMIC DNA]</scope>
    <source>
        <strain evidence="4 5">DSM 104150</strain>
    </source>
</reference>
<dbReference type="OrthoDB" id="7062774at2"/>
<keyword evidence="2" id="KW-0732">Signal</keyword>
<feature type="domain" description="DUF4124" evidence="3">
    <location>
        <begin position="11"/>
        <end position="65"/>
    </location>
</feature>
<dbReference type="AlphaFoldDB" id="A0A318E1N5"/>
<feature type="region of interest" description="Disordered" evidence="1">
    <location>
        <begin position="55"/>
        <end position="82"/>
    </location>
</feature>
<dbReference type="Proteomes" id="UP000248330">
    <property type="component" value="Unassembled WGS sequence"/>
</dbReference>
<keyword evidence="5" id="KW-1185">Reference proteome</keyword>
<dbReference type="InterPro" id="IPR025392">
    <property type="entry name" value="DUF4124"/>
</dbReference>